<feature type="region of interest" description="Disordered" evidence="1">
    <location>
        <begin position="135"/>
        <end position="159"/>
    </location>
</feature>
<sequence>MMKKENDGASKKFENKTAGGKRRALKRAKKRKYGKGEAGKAKEAAEASIKFAEGNLDMMGASKKKPKGVKDADTEYMPVVDREKDAMKKGASMMKKKGASMAMKKDGSSMSGEKYDAKQAYNKNLSASARLHYLENNRADKKAKGKGHRSPIMKHMRGI</sequence>
<dbReference type="EMBL" id="KY052816">
    <property type="protein sequence ID" value="ASF00151.1"/>
    <property type="molecule type" value="Genomic_DNA"/>
</dbReference>
<accession>A0A218MLM1</accession>
<name>A0A218MLM1_9VIRU</name>
<feature type="compositionally biased region" description="Basic and acidic residues" evidence="1">
    <location>
        <begin position="1"/>
        <end position="15"/>
    </location>
</feature>
<feature type="region of interest" description="Disordered" evidence="1">
    <location>
        <begin position="59"/>
        <end position="114"/>
    </location>
</feature>
<proteinExistence type="predicted"/>
<feature type="compositionally biased region" description="Basic and acidic residues" evidence="1">
    <location>
        <begin position="34"/>
        <end position="45"/>
    </location>
</feature>
<evidence type="ECO:0000256" key="1">
    <source>
        <dbReference type="SAM" id="MobiDB-lite"/>
    </source>
</evidence>
<feature type="region of interest" description="Disordered" evidence="1">
    <location>
        <begin position="1"/>
        <end position="45"/>
    </location>
</feature>
<reference evidence="2" key="2">
    <citation type="journal article" date="2017" name="Nat. Commun.">
        <title>Single-virus genomics reveals hidden cosmopolitan and abundant viruses.</title>
        <authorList>
            <person name="Martinez-Hernandez F."/>
            <person name="Fornas O."/>
            <person name="Lluesma Gomez M."/>
            <person name="Bolduc B."/>
            <person name="de la Cruz Pena M.J."/>
            <person name="Martinez J.M."/>
            <person name="Anton J."/>
            <person name="Gasol J.M."/>
            <person name="Rosselli R."/>
            <person name="Rodriguez-Valera F."/>
            <person name="Sullivan M.B."/>
            <person name="Acinas S.G."/>
            <person name="Martinez-Garcia M."/>
        </authorList>
    </citation>
    <scope>NUCLEOTIDE SEQUENCE</scope>
</reference>
<evidence type="ECO:0000313" key="2">
    <source>
        <dbReference type="EMBL" id="ASF00151.1"/>
    </source>
</evidence>
<organism evidence="2">
    <name type="scientific">uncultured virus</name>
    <dbReference type="NCBI Taxonomy" id="340016"/>
    <lineage>
        <taxon>Viruses</taxon>
        <taxon>environmental samples</taxon>
    </lineage>
</organism>
<feature type="compositionally biased region" description="Basic and acidic residues" evidence="1">
    <location>
        <begin position="103"/>
        <end position="114"/>
    </location>
</feature>
<feature type="compositionally biased region" description="Basic residues" evidence="1">
    <location>
        <begin position="19"/>
        <end position="33"/>
    </location>
</feature>
<reference evidence="2" key="1">
    <citation type="submission" date="2016-10" db="EMBL/GenBank/DDBJ databases">
        <authorList>
            <person name="Varghese N."/>
        </authorList>
    </citation>
    <scope>NUCLEOTIDE SEQUENCE</scope>
</reference>
<feature type="compositionally biased region" description="Basic residues" evidence="1">
    <location>
        <begin position="143"/>
        <end position="159"/>
    </location>
</feature>
<protein>
    <submittedName>
        <fullName evidence="2">Uncharacterized protein</fullName>
    </submittedName>
</protein>